<evidence type="ECO:0000259" key="12">
    <source>
        <dbReference type="PROSITE" id="PS50109"/>
    </source>
</evidence>
<gene>
    <name evidence="13" type="ORF">D3Z33_03305</name>
</gene>
<keyword evidence="5" id="KW-0808">Transferase</keyword>
<keyword evidence="4" id="KW-1003">Cell membrane</keyword>
<reference evidence="13 14" key="1">
    <citation type="submission" date="2018-08" db="EMBL/GenBank/DDBJ databases">
        <title>Murine metabolic-syndrome-specific gut microbial biobank.</title>
        <authorList>
            <person name="Liu C."/>
        </authorList>
    </citation>
    <scope>NUCLEOTIDE SEQUENCE [LARGE SCALE GENOMIC DNA]</scope>
    <source>
        <strain evidence="13 14">583</strain>
    </source>
</reference>
<dbReference type="PANTHER" id="PTHR45453:SF2">
    <property type="entry name" value="HISTIDINE KINASE"/>
    <property type="match status" value="1"/>
</dbReference>
<comment type="subcellular location">
    <subcellularLocation>
        <location evidence="2">Cell membrane</location>
        <topology evidence="2">Multi-pass membrane protein</topology>
    </subcellularLocation>
</comment>
<feature type="domain" description="Histidine kinase" evidence="12">
    <location>
        <begin position="127"/>
        <end position="328"/>
    </location>
</feature>
<dbReference type="Pfam" id="PF02518">
    <property type="entry name" value="HATPase_c"/>
    <property type="match status" value="1"/>
</dbReference>
<dbReference type="RefSeq" id="WP_160196371.1">
    <property type="nucleotide sequence ID" value="NZ_QXXA01000004.1"/>
</dbReference>
<dbReference type="InterPro" id="IPR036890">
    <property type="entry name" value="HATPase_C_sf"/>
</dbReference>
<dbReference type="EC" id="2.7.13.3" evidence="3"/>
<evidence type="ECO:0000313" key="13">
    <source>
        <dbReference type="EMBL" id="NBI05883.1"/>
    </source>
</evidence>
<evidence type="ECO:0000256" key="11">
    <source>
        <dbReference type="SAM" id="Phobius"/>
    </source>
</evidence>
<dbReference type="GO" id="GO:0005886">
    <property type="term" value="C:plasma membrane"/>
    <property type="evidence" value="ECO:0007669"/>
    <property type="project" value="UniProtKB-SubCell"/>
</dbReference>
<dbReference type="OrthoDB" id="9780487at2"/>
<evidence type="ECO:0000256" key="9">
    <source>
        <dbReference type="ARBA" id="ARBA00023012"/>
    </source>
</evidence>
<evidence type="ECO:0000256" key="6">
    <source>
        <dbReference type="ARBA" id="ARBA00022692"/>
    </source>
</evidence>
<keyword evidence="9" id="KW-0902">Two-component regulatory system</keyword>
<dbReference type="GO" id="GO:0016036">
    <property type="term" value="P:cellular response to phosphate starvation"/>
    <property type="evidence" value="ECO:0007669"/>
    <property type="project" value="TreeGrafter"/>
</dbReference>
<evidence type="ECO:0000256" key="2">
    <source>
        <dbReference type="ARBA" id="ARBA00004651"/>
    </source>
</evidence>
<feature type="transmembrane region" description="Helical" evidence="11">
    <location>
        <begin position="15"/>
        <end position="36"/>
    </location>
</feature>
<keyword evidence="14" id="KW-1185">Reference proteome</keyword>
<dbReference type="Proteomes" id="UP000467132">
    <property type="component" value="Unassembled WGS sequence"/>
</dbReference>
<organism evidence="13 14">
    <name type="scientific">Senegalia massiliensis</name>
    <dbReference type="NCBI Taxonomy" id="1720316"/>
    <lineage>
        <taxon>Bacteria</taxon>
        <taxon>Bacillati</taxon>
        <taxon>Bacillota</taxon>
        <taxon>Clostridia</taxon>
        <taxon>Eubacteriales</taxon>
        <taxon>Clostridiaceae</taxon>
        <taxon>Senegalia</taxon>
    </lineage>
</organism>
<evidence type="ECO:0000256" key="1">
    <source>
        <dbReference type="ARBA" id="ARBA00000085"/>
    </source>
</evidence>
<evidence type="ECO:0000256" key="7">
    <source>
        <dbReference type="ARBA" id="ARBA00022777"/>
    </source>
</evidence>
<dbReference type="InterPro" id="IPR004358">
    <property type="entry name" value="Sig_transdc_His_kin-like_C"/>
</dbReference>
<dbReference type="GO" id="GO:0000155">
    <property type="term" value="F:phosphorelay sensor kinase activity"/>
    <property type="evidence" value="ECO:0007669"/>
    <property type="project" value="TreeGrafter"/>
</dbReference>
<sequence length="332" mass="38917">MNVKNVIFQYFKERINYIGIYIIFIFIFSIVFYLYSLPLETIMYATLLCAFFSIIFTVVGIYKYYQRDKKLQNIKYNISHNIDGLPDPQNLIEKDYQGIIKTLYKNKIDLISERDKKHTDLIEYFTLWTHQIKTPISAAHLILQSKNSYINEDIAKQLFEIEEYVDMALQYLRLENISSDLKLEEYSLLSIVKKSIKSYSKIFIYKNIKLNLKENDIKVITDEKWLLFVIKQILSNALKYTYKGEIYIEIDNKKVLTIKDTGIGISKEDIARIFERGFTGYNGRMNKKSTGLGLYLSKNILDKLNHKISIISEIGIGTTVKIDLSSIELEIE</sequence>
<dbReference type="InterPro" id="IPR005467">
    <property type="entry name" value="His_kinase_dom"/>
</dbReference>
<comment type="caution">
    <text evidence="13">The sequence shown here is derived from an EMBL/GenBank/DDBJ whole genome shotgun (WGS) entry which is preliminary data.</text>
</comment>
<dbReference type="EMBL" id="QXXA01000004">
    <property type="protein sequence ID" value="NBI05883.1"/>
    <property type="molecule type" value="Genomic_DNA"/>
</dbReference>
<dbReference type="PROSITE" id="PS50109">
    <property type="entry name" value="HIS_KIN"/>
    <property type="match status" value="1"/>
</dbReference>
<dbReference type="Gene3D" id="3.30.565.10">
    <property type="entry name" value="Histidine kinase-like ATPase, C-terminal domain"/>
    <property type="match status" value="1"/>
</dbReference>
<comment type="catalytic activity">
    <reaction evidence="1">
        <text>ATP + protein L-histidine = ADP + protein N-phospho-L-histidine.</text>
        <dbReference type="EC" id="2.7.13.3"/>
    </reaction>
</comment>
<accession>A0A845QZU9</accession>
<evidence type="ECO:0000313" key="14">
    <source>
        <dbReference type="Proteomes" id="UP000467132"/>
    </source>
</evidence>
<protein>
    <recommendedName>
        <fullName evidence="3">histidine kinase</fullName>
        <ecNumber evidence="3">2.7.13.3</ecNumber>
    </recommendedName>
</protein>
<dbReference type="SUPFAM" id="SSF55874">
    <property type="entry name" value="ATPase domain of HSP90 chaperone/DNA topoisomerase II/histidine kinase"/>
    <property type="match status" value="1"/>
</dbReference>
<keyword evidence="6 11" id="KW-0812">Transmembrane</keyword>
<proteinExistence type="predicted"/>
<dbReference type="PANTHER" id="PTHR45453">
    <property type="entry name" value="PHOSPHATE REGULON SENSOR PROTEIN PHOR"/>
    <property type="match status" value="1"/>
</dbReference>
<evidence type="ECO:0000256" key="8">
    <source>
        <dbReference type="ARBA" id="ARBA00022989"/>
    </source>
</evidence>
<dbReference type="GO" id="GO:0004721">
    <property type="term" value="F:phosphoprotein phosphatase activity"/>
    <property type="evidence" value="ECO:0007669"/>
    <property type="project" value="TreeGrafter"/>
</dbReference>
<dbReference type="SMART" id="SM00387">
    <property type="entry name" value="HATPase_c"/>
    <property type="match status" value="1"/>
</dbReference>
<name>A0A845QZU9_9CLOT</name>
<feature type="transmembrane region" description="Helical" evidence="11">
    <location>
        <begin position="42"/>
        <end position="65"/>
    </location>
</feature>
<keyword evidence="8 11" id="KW-1133">Transmembrane helix</keyword>
<evidence type="ECO:0000256" key="5">
    <source>
        <dbReference type="ARBA" id="ARBA00022679"/>
    </source>
</evidence>
<dbReference type="PRINTS" id="PR00344">
    <property type="entry name" value="BCTRLSENSOR"/>
</dbReference>
<evidence type="ECO:0000256" key="3">
    <source>
        <dbReference type="ARBA" id="ARBA00012438"/>
    </source>
</evidence>
<dbReference type="InterPro" id="IPR003594">
    <property type="entry name" value="HATPase_dom"/>
</dbReference>
<dbReference type="InterPro" id="IPR050351">
    <property type="entry name" value="BphY/WalK/GraS-like"/>
</dbReference>
<dbReference type="AlphaFoldDB" id="A0A845QZU9"/>
<keyword evidence="10 11" id="KW-0472">Membrane</keyword>
<keyword evidence="7 13" id="KW-0418">Kinase</keyword>
<evidence type="ECO:0000256" key="4">
    <source>
        <dbReference type="ARBA" id="ARBA00022475"/>
    </source>
</evidence>
<evidence type="ECO:0000256" key="10">
    <source>
        <dbReference type="ARBA" id="ARBA00023136"/>
    </source>
</evidence>